<organism evidence="1 2">
    <name type="scientific">Candidatus Enterovibrio escicola</name>
    <dbReference type="NCBI Taxonomy" id="1927127"/>
    <lineage>
        <taxon>Bacteria</taxon>
        <taxon>Pseudomonadati</taxon>
        <taxon>Pseudomonadota</taxon>
        <taxon>Gammaproteobacteria</taxon>
        <taxon>Vibrionales</taxon>
        <taxon>Vibrionaceae</taxon>
        <taxon>Enterovibrio</taxon>
    </lineage>
</organism>
<gene>
    <name evidence="1" type="ORF">BTN49_2665</name>
</gene>
<proteinExistence type="predicted"/>
<dbReference type="AlphaFoldDB" id="A0A2A5T0G9"/>
<keyword evidence="2" id="KW-1185">Reference proteome</keyword>
<name>A0A2A5T0G9_9GAMM</name>
<evidence type="ECO:0000313" key="1">
    <source>
        <dbReference type="EMBL" id="PCS21653.1"/>
    </source>
</evidence>
<evidence type="ECO:0000313" key="2">
    <source>
        <dbReference type="Proteomes" id="UP000219020"/>
    </source>
</evidence>
<dbReference type="EMBL" id="NBYY01000031">
    <property type="protein sequence ID" value="PCS21653.1"/>
    <property type="molecule type" value="Genomic_DNA"/>
</dbReference>
<dbReference type="Proteomes" id="UP000219020">
    <property type="component" value="Unassembled WGS sequence"/>
</dbReference>
<reference evidence="2" key="1">
    <citation type="submission" date="2017-04" db="EMBL/GenBank/DDBJ databases">
        <title>Genome evolution of the luminous symbionts of deep sea anglerfish.</title>
        <authorList>
            <person name="Hendry T.A."/>
        </authorList>
    </citation>
    <scope>NUCLEOTIDE SEQUENCE [LARGE SCALE GENOMIC DNA]</scope>
</reference>
<comment type="caution">
    <text evidence="1">The sequence shown here is derived from an EMBL/GenBank/DDBJ whole genome shotgun (WGS) entry which is preliminary data.</text>
</comment>
<protein>
    <submittedName>
        <fullName evidence="1">Uncharacterized protein</fullName>
    </submittedName>
</protein>
<sequence length="38" mass="4428">MDLSNNLTINNLTLTPEQTGDVMRKYWSIESMKHAFVE</sequence>
<accession>A0A2A5T0G9</accession>